<keyword evidence="9" id="KW-1185">Reference proteome</keyword>
<dbReference type="InterPro" id="IPR000109">
    <property type="entry name" value="POT_fam"/>
</dbReference>
<feature type="transmembrane region" description="Helical" evidence="7">
    <location>
        <begin position="402"/>
        <end position="422"/>
    </location>
</feature>
<dbReference type="OrthoDB" id="8904098at2759"/>
<evidence type="ECO:0000256" key="5">
    <source>
        <dbReference type="ARBA" id="ARBA00022989"/>
    </source>
</evidence>
<dbReference type="Proteomes" id="UP000469559">
    <property type="component" value="Unassembled WGS sequence"/>
</dbReference>
<evidence type="ECO:0000313" key="8">
    <source>
        <dbReference type="EMBL" id="TVY12768.1"/>
    </source>
</evidence>
<keyword evidence="4 7" id="KW-0812">Transmembrane</keyword>
<organism evidence="8 9">
    <name type="scientific">Lachnellula arida</name>
    <dbReference type="NCBI Taxonomy" id="1316785"/>
    <lineage>
        <taxon>Eukaryota</taxon>
        <taxon>Fungi</taxon>
        <taxon>Dikarya</taxon>
        <taxon>Ascomycota</taxon>
        <taxon>Pezizomycotina</taxon>
        <taxon>Leotiomycetes</taxon>
        <taxon>Helotiales</taxon>
        <taxon>Lachnaceae</taxon>
        <taxon>Lachnellula</taxon>
    </lineage>
</organism>
<evidence type="ECO:0000256" key="2">
    <source>
        <dbReference type="ARBA" id="ARBA00005982"/>
    </source>
</evidence>
<evidence type="ECO:0000313" key="9">
    <source>
        <dbReference type="Proteomes" id="UP000469559"/>
    </source>
</evidence>
<keyword evidence="5 7" id="KW-1133">Transmembrane helix</keyword>
<comment type="similarity">
    <text evidence="2">Belongs to the major facilitator superfamily. Proton-dependent oligopeptide transporter (POT/PTR) (TC 2.A.17) family.</text>
</comment>
<feature type="transmembrane region" description="Helical" evidence="7">
    <location>
        <begin position="156"/>
        <end position="179"/>
    </location>
</feature>
<dbReference type="InterPro" id="IPR036259">
    <property type="entry name" value="MFS_trans_sf"/>
</dbReference>
<feature type="transmembrane region" description="Helical" evidence="7">
    <location>
        <begin position="243"/>
        <end position="261"/>
    </location>
</feature>
<feature type="transmembrane region" description="Helical" evidence="7">
    <location>
        <begin position="550"/>
        <end position="571"/>
    </location>
</feature>
<evidence type="ECO:0000256" key="3">
    <source>
        <dbReference type="ARBA" id="ARBA00022448"/>
    </source>
</evidence>
<evidence type="ECO:0000256" key="4">
    <source>
        <dbReference type="ARBA" id="ARBA00022692"/>
    </source>
</evidence>
<feature type="transmembrane region" description="Helical" evidence="7">
    <location>
        <begin position="361"/>
        <end position="382"/>
    </location>
</feature>
<feature type="transmembrane region" description="Helical" evidence="7">
    <location>
        <begin position="267"/>
        <end position="290"/>
    </location>
</feature>
<dbReference type="Pfam" id="PF00854">
    <property type="entry name" value="PTR2"/>
    <property type="match status" value="1"/>
</dbReference>
<gene>
    <name evidence="8" type="primary">PTR2_3</name>
    <name evidence="8" type="ORF">LARI1_G009299</name>
</gene>
<sequence length="622" mass="66897">MSVQVLEEAQVVVGSEAPPAFAEKGPMFHADPYNQHGAEVARDGEAAATEEELSTLRRVAGSIPMTAYLLCIVEFAERGSFYGVKQVFSNFVNRPLPAGGNGGGAPPRGTQQTAGALGKGTVVAAAVVSSFSFLVYALPMFGGWLADAKWGRFRTICVGVAICGFGHVIMVIAALPSVLQAGNAYAPFMISVYILAIGSALFKPCISVVLLDQNPHKKPVTKTLGTGEKVVIDPGATTERIMLWFYLLINIGAFLGVPTAYLAKLVAFWPAFLLPGIIYFLLPPLLWFLYPRLILHRPGGSDLGNVCKILVICLRRGGLKSIGRKGFFNHAKPSVIAQSNDPISVPWSDLFISDVERTFQACGIFLFTPIFGINDGGIGGASDALSVMLTTNGVPNDVINNFNPLVILLGVPVFNYGLYPLLRKYRINFGPIMRMFLGMLICSIGSIGWAIITHYAYTTGPCGDHASSLTCVDANGVSLVSPVSIWWTALPLSITALCEILVNVTAYAIAYSHAPKNMRGLISAVNCFMSAIQYAINLATAPAIGDPHIVWAFAGPSIVGFVLAWVFLYIYKDLDHEEYVLNDDLYDNTVVSTPHSNRTSDVEGVSKAADFGADEKNVRQRV</sequence>
<keyword evidence="6 7" id="KW-0472">Membrane</keyword>
<name>A0A8T9AYC8_9HELO</name>
<dbReference type="AlphaFoldDB" id="A0A8T9AYC8"/>
<dbReference type="EMBL" id="QGMF01001323">
    <property type="protein sequence ID" value="TVY12768.1"/>
    <property type="molecule type" value="Genomic_DNA"/>
</dbReference>
<dbReference type="GO" id="GO:0071916">
    <property type="term" value="F:dipeptide transmembrane transporter activity"/>
    <property type="evidence" value="ECO:0007669"/>
    <property type="project" value="UniProtKB-ARBA"/>
</dbReference>
<dbReference type="PANTHER" id="PTHR11654">
    <property type="entry name" value="OLIGOPEPTIDE TRANSPORTER-RELATED"/>
    <property type="match status" value="1"/>
</dbReference>
<feature type="transmembrane region" description="Helical" evidence="7">
    <location>
        <begin position="485"/>
        <end position="509"/>
    </location>
</feature>
<proteinExistence type="inferred from homology"/>
<feature type="transmembrane region" description="Helical" evidence="7">
    <location>
        <begin position="521"/>
        <end position="544"/>
    </location>
</feature>
<comment type="caution">
    <text evidence="8">The sequence shown here is derived from an EMBL/GenBank/DDBJ whole genome shotgun (WGS) entry which is preliminary data.</text>
</comment>
<feature type="transmembrane region" description="Helical" evidence="7">
    <location>
        <begin position="122"/>
        <end position="144"/>
    </location>
</feature>
<protein>
    <submittedName>
        <fullName evidence="8">Peptide transporter PTR2</fullName>
    </submittedName>
</protein>
<evidence type="ECO:0000256" key="1">
    <source>
        <dbReference type="ARBA" id="ARBA00004141"/>
    </source>
</evidence>
<evidence type="ECO:0000256" key="7">
    <source>
        <dbReference type="SAM" id="Phobius"/>
    </source>
</evidence>
<evidence type="ECO:0000256" key="6">
    <source>
        <dbReference type="ARBA" id="ARBA00023136"/>
    </source>
</evidence>
<comment type="subcellular location">
    <subcellularLocation>
        <location evidence="1">Membrane</location>
        <topology evidence="1">Multi-pass membrane protein</topology>
    </subcellularLocation>
</comment>
<keyword evidence="3" id="KW-0813">Transport</keyword>
<dbReference type="FunFam" id="1.20.1250.20:FF:000085">
    <property type="entry name" value="MFS peptide transporter Ptr2"/>
    <property type="match status" value="1"/>
</dbReference>
<dbReference type="Gene3D" id="1.20.1250.20">
    <property type="entry name" value="MFS general substrate transporter like domains"/>
    <property type="match status" value="1"/>
</dbReference>
<dbReference type="SUPFAM" id="SSF103473">
    <property type="entry name" value="MFS general substrate transporter"/>
    <property type="match status" value="1"/>
</dbReference>
<dbReference type="GO" id="GO:0005886">
    <property type="term" value="C:plasma membrane"/>
    <property type="evidence" value="ECO:0007669"/>
    <property type="project" value="UniProtKB-ARBA"/>
</dbReference>
<reference evidence="8 9" key="1">
    <citation type="submission" date="2018-05" db="EMBL/GenBank/DDBJ databases">
        <title>Whole genome sequencing for identification of molecular markers to develop diagnostic detection tools for the regulated plant pathogen Lachnellula willkommii.</title>
        <authorList>
            <person name="Giroux E."/>
            <person name="Bilodeau G."/>
        </authorList>
    </citation>
    <scope>NUCLEOTIDE SEQUENCE [LARGE SCALE GENOMIC DNA]</scope>
    <source>
        <strain evidence="8 9">CBS 203.66</strain>
    </source>
</reference>
<feature type="transmembrane region" description="Helical" evidence="7">
    <location>
        <begin position="185"/>
        <end position="211"/>
    </location>
</feature>
<accession>A0A8T9AYC8</accession>
<feature type="transmembrane region" description="Helical" evidence="7">
    <location>
        <begin position="434"/>
        <end position="457"/>
    </location>
</feature>